<comment type="caution">
    <text evidence="2">The sequence shown here is derived from an EMBL/GenBank/DDBJ whole genome shotgun (WGS) entry which is preliminary data.</text>
</comment>
<gene>
    <name evidence="2" type="ORF">HK099_001302</name>
</gene>
<reference evidence="2" key="1">
    <citation type="submission" date="2020-05" db="EMBL/GenBank/DDBJ databases">
        <title>Phylogenomic resolution of chytrid fungi.</title>
        <authorList>
            <person name="Stajich J.E."/>
            <person name="Amses K."/>
            <person name="Simmons R."/>
            <person name="Seto K."/>
            <person name="Myers J."/>
            <person name="Bonds A."/>
            <person name="Quandt C.A."/>
            <person name="Barry K."/>
            <person name="Liu P."/>
            <person name="Grigoriev I."/>
            <person name="Longcore J.E."/>
            <person name="James T.Y."/>
        </authorList>
    </citation>
    <scope>NUCLEOTIDE SEQUENCE</scope>
    <source>
        <strain evidence="2">JEL0476</strain>
    </source>
</reference>
<proteinExistence type="predicted"/>
<dbReference type="Proteomes" id="UP001211065">
    <property type="component" value="Unassembled WGS sequence"/>
</dbReference>
<evidence type="ECO:0000259" key="1">
    <source>
        <dbReference type="Pfam" id="PF00035"/>
    </source>
</evidence>
<feature type="domain" description="DRBM" evidence="1">
    <location>
        <begin position="110"/>
        <end position="164"/>
    </location>
</feature>
<dbReference type="SUPFAM" id="SSF54768">
    <property type="entry name" value="dsRNA-binding domain-like"/>
    <property type="match status" value="1"/>
</dbReference>
<dbReference type="EMBL" id="JADGJW010001350">
    <property type="protein sequence ID" value="KAJ3204023.1"/>
    <property type="molecule type" value="Genomic_DNA"/>
</dbReference>
<evidence type="ECO:0000313" key="2">
    <source>
        <dbReference type="EMBL" id="KAJ3204023.1"/>
    </source>
</evidence>
<dbReference type="Pfam" id="PF00035">
    <property type="entry name" value="dsrm"/>
    <property type="match status" value="1"/>
</dbReference>
<dbReference type="InterPro" id="IPR014720">
    <property type="entry name" value="dsRBD_dom"/>
</dbReference>
<dbReference type="Gene3D" id="3.30.160.20">
    <property type="match status" value="1"/>
</dbReference>
<sequence>MGIPNIADFELENILLEIEGTACVQLLAERQAKLKLPVLNYTCEVIRKNNGATSANIVSLFIAGKNFSIEADTKSLGKKLLAPRVYDELKKINAPEINETSKSHYTVMVAEIAKKLRLPPPRYIIHSQNKGNFMMSLWFCDSEFYSEDYFSTKKKAIESCAKEAFVAFKKDYTRRREGLLIAETEFQSSTHIKFDDDTGVLSPSKKTKIDGMVEPKTNIKFFSNYNSKERINQIKNNDTPYLPQHQLPVDVPLHFGPPTFRPPNFGPAANIYNNHHMHTQNQLQQQFPSQSASFNNPNLHSNLPLQGVAVILDHHSSQYNEFAGASKFDSQLPFLNINGIHNNTQNNQIPNSLKLQSAFNILTPVSKKKGIFLKALEAFVEKHNIINIFNFRETSENKFICQLIVGEFELVSKTELSSKFDLMENLAKEGLPKLYEVYEANNSQVLNEELNKAMEVEETVKEVAEDNITVEITEMEDLYGKNWHVKDVDTNICPLRSSKKLKSVNFNEDVMTEDRNAMNEVVETKDRDLLTEFVETKNQNMKNEVNYEINCNKDEEMLSDLSPFEIGSCNNDEDMTSDLTICVEKHRSLNLPQSPNSDMEVYKFESYLELLANLNLELKFNEPQFDFKKVLIKQLDINKEQVYGFKVILEFGYKKFDGKKIYKSFEEGKEDLAGDALKYFTR</sequence>
<dbReference type="AlphaFoldDB" id="A0AAD5XV36"/>
<accession>A0AAD5XV36</accession>
<dbReference type="CDD" id="cd00048">
    <property type="entry name" value="DSRM_SF"/>
    <property type="match status" value="1"/>
</dbReference>
<organism evidence="2 3">
    <name type="scientific">Clydaea vesicula</name>
    <dbReference type="NCBI Taxonomy" id="447962"/>
    <lineage>
        <taxon>Eukaryota</taxon>
        <taxon>Fungi</taxon>
        <taxon>Fungi incertae sedis</taxon>
        <taxon>Chytridiomycota</taxon>
        <taxon>Chytridiomycota incertae sedis</taxon>
        <taxon>Chytridiomycetes</taxon>
        <taxon>Lobulomycetales</taxon>
        <taxon>Lobulomycetaceae</taxon>
        <taxon>Clydaea</taxon>
    </lineage>
</organism>
<keyword evidence="3" id="KW-1185">Reference proteome</keyword>
<name>A0AAD5XV36_9FUNG</name>
<protein>
    <recommendedName>
        <fullName evidence="1">DRBM domain-containing protein</fullName>
    </recommendedName>
</protein>
<evidence type="ECO:0000313" key="3">
    <source>
        <dbReference type="Proteomes" id="UP001211065"/>
    </source>
</evidence>